<accession>A0A813DZB5</accession>
<dbReference type="Proteomes" id="UP000654075">
    <property type="component" value="Unassembled WGS sequence"/>
</dbReference>
<reference evidence="2" key="1">
    <citation type="submission" date="2021-02" db="EMBL/GenBank/DDBJ databases">
        <authorList>
            <person name="Dougan E. K."/>
            <person name="Rhodes N."/>
            <person name="Thang M."/>
            <person name="Chan C."/>
        </authorList>
    </citation>
    <scope>NUCLEOTIDE SEQUENCE</scope>
</reference>
<feature type="non-terminal residue" evidence="2">
    <location>
        <position position="166"/>
    </location>
</feature>
<gene>
    <name evidence="2" type="ORF">PGLA1383_LOCUS10531</name>
</gene>
<evidence type="ECO:0000313" key="2">
    <source>
        <dbReference type="EMBL" id="CAE8591873.1"/>
    </source>
</evidence>
<organism evidence="2 3">
    <name type="scientific">Polarella glacialis</name>
    <name type="common">Dinoflagellate</name>
    <dbReference type="NCBI Taxonomy" id="89957"/>
    <lineage>
        <taxon>Eukaryota</taxon>
        <taxon>Sar</taxon>
        <taxon>Alveolata</taxon>
        <taxon>Dinophyceae</taxon>
        <taxon>Suessiales</taxon>
        <taxon>Suessiaceae</taxon>
        <taxon>Polarella</taxon>
    </lineage>
</organism>
<keyword evidence="1" id="KW-0732">Signal</keyword>
<dbReference type="AlphaFoldDB" id="A0A813DZB5"/>
<protein>
    <submittedName>
        <fullName evidence="2">Uncharacterized protein</fullName>
    </submittedName>
</protein>
<dbReference type="OrthoDB" id="1920326at2759"/>
<evidence type="ECO:0000256" key="1">
    <source>
        <dbReference type="SAM" id="SignalP"/>
    </source>
</evidence>
<proteinExistence type="predicted"/>
<feature type="signal peptide" evidence="1">
    <location>
        <begin position="1"/>
        <end position="25"/>
    </location>
</feature>
<feature type="chain" id="PRO_5032363099" evidence="1">
    <location>
        <begin position="26"/>
        <end position="166"/>
    </location>
</feature>
<evidence type="ECO:0000313" key="3">
    <source>
        <dbReference type="Proteomes" id="UP000654075"/>
    </source>
</evidence>
<feature type="non-terminal residue" evidence="2">
    <location>
        <position position="1"/>
    </location>
</feature>
<dbReference type="EMBL" id="CAJNNV010005271">
    <property type="protein sequence ID" value="CAE8591873.1"/>
    <property type="molecule type" value="Genomic_DNA"/>
</dbReference>
<sequence>TRPMTSFRGKSLLLALAALLGDGKADTPTNAMLAKVEVAAPRPTDSQPCACADPIYGADVCYEPVCPPGYFKCCFACAEAKCKNMVALELSWRGELECIKCHPGDFCDGCDTFSMCPANIQPGREGSRVSAMGSTRVADCESCGSDQEADFQKSTCIDRYSSSCNV</sequence>
<name>A0A813DZB5_POLGL</name>
<keyword evidence="3" id="KW-1185">Reference proteome</keyword>
<comment type="caution">
    <text evidence="2">The sequence shown here is derived from an EMBL/GenBank/DDBJ whole genome shotgun (WGS) entry which is preliminary data.</text>
</comment>